<accession>A0ABP9KDG7</accession>
<gene>
    <name evidence="1" type="ORF">GCM10023318_29310</name>
</gene>
<comment type="caution">
    <text evidence="1">The sequence shown here is derived from an EMBL/GenBank/DDBJ whole genome shotgun (WGS) entry which is preliminary data.</text>
</comment>
<evidence type="ECO:0000313" key="1">
    <source>
        <dbReference type="EMBL" id="GAA5054394.1"/>
    </source>
</evidence>
<proteinExistence type="predicted"/>
<dbReference type="InterPro" id="IPR027417">
    <property type="entry name" value="P-loop_NTPase"/>
</dbReference>
<evidence type="ECO:0000313" key="2">
    <source>
        <dbReference type="Proteomes" id="UP001500603"/>
    </source>
</evidence>
<organism evidence="1 2">
    <name type="scientific">Nocardia callitridis</name>
    <dbReference type="NCBI Taxonomy" id="648753"/>
    <lineage>
        <taxon>Bacteria</taxon>
        <taxon>Bacillati</taxon>
        <taxon>Actinomycetota</taxon>
        <taxon>Actinomycetes</taxon>
        <taxon>Mycobacteriales</taxon>
        <taxon>Nocardiaceae</taxon>
        <taxon>Nocardia</taxon>
    </lineage>
</organism>
<reference evidence="2" key="1">
    <citation type="journal article" date="2019" name="Int. J. Syst. Evol. Microbiol.">
        <title>The Global Catalogue of Microorganisms (GCM) 10K type strain sequencing project: providing services to taxonomists for standard genome sequencing and annotation.</title>
        <authorList>
            <consortium name="The Broad Institute Genomics Platform"/>
            <consortium name="The Broad Institute Genome Sequencing Center for Infectious Disease"/>
            <person name="Wu L."/>
            <person name="Ma J."/>
        </authorList>
    </citation>
    <scope>NUCLEOTIDE SEQUENCE [LARGE SCALE GENOMIC DNA]</scope>
    <source>
        <strain evidence="2">JCM 18298</strain>
    </source>
</reference>
<name>A0ABP9KDG7_9NOCA</name>
<dbReference type="Proteomes" id="UP001500603">
    <property type="component" value="Unassembled WGS sequence"/>
</dbReference>
<evidence type="ECO:0008006" key="3">
    <source>
        <dbReference type="Google" id="ProtNLM"/>
    </source>
</evidence>
<sequence>MPRFVPISQNAMLDLLAERVRALRDHTVIAIDGADAAHPVELAHRAAEVLRQDGRQAEVVSVHDYVRPAALRMEFGVDETSYRTAWFDYAAIRREVVDAMHDHGRWLPRLWDERTDRSARDTIRSARPCAVILVAGPMLLGRELGFDLSVRLDLSEPALRRATPTEDRWTLGGLLAHEAEPTESPTLFLRWDHPTRPALRQS</sequence>
<dbReference type="Gene3D" id="3.40.50.300">
    <property type="entry name" value="P-loop containing nucleotide triphosphate hydrolases"/>
    <property type="match status" value="1"/>
</dbReference>
<keyword evidence="2" id="KW-1185">Reference proteome</keyword>
<dbReference type="EMBL" id="BAABJM010000002">
    <property type="protein sequence ID" value="GAA5054394.1"/>
    <property type="molecule type" value="Genomic_DNA"/>
</dbReference>
<dbReference type="RefSeq" id="WP_345495881.1">
    <property type="nucleotide sequence ID" value="NZ_BAABJM010000002.1"/>
</dbReference>
<protein>
    <recommendedName>
        <fullName evidence="3">Uridine kinase</fullName>
    </recommendedName>
</protein>